<protein>
    <recommendedName>
        <fullName evidence="3">PIN domain-containing protein</fullName>
    </recommendedName>
</protein>
<proteinExistence type="predicted"/>
<organism evidence="1 2">
    <name type="scientific">Aphanothece sacrum FPU1</name>
    <dbReference type="NCBI Taxonomy" id="1920663"/>
    <lineage>
        <taxon>Bacteria</taxon>
        <taxon>Bacillati</taxon>
        <taxon>Cyanobacteriota</taxon>
        <taxon>Cyanophyceae</taxon>
        <taxon>Oscillatoriophycideae</taxon>
        <taxon>Chroococcales</taxon>
        <taxon>Aphanothecaceae</taxon>
        <taxon>Aphanothece</taxon>
    </lineage>
</organism>
<evidence type="ECO:0008006" key="3">
    <source>
        <dbReference type="Google" id="ProtNLM"/>
    </source>
</evidence>
<dbReference type="RefSeq" id="WP_227873570.1">
    <property type="nucleotide sequence ID" value="NZ_BDQK01000017.1"/>
</dbReference>
<accession>A0A401INM7</accession>
<dbReference type="InterPro" id="IPR029060">
    <property type="entry name" value="PIN-like_dom_sf"/>
</dbReference>
<name>A0A401INM7_APHSA</name>
<dbReference type="AlphaFoldDB" id="A0A401INM7"/>
<dbReference type="EMBL" id="BDQK01000017">
    <property type="protein sequence ID" value="GBF82826.1"/>
    <property type="molecule type" value="Genomic_DNA"/>
</dbReference>
<comment type="caution">
    <text evidence="1">The sequence shown here is derived from an EMBL/GenBank/DDBJ whole genome shotgun (WGS) entry which is preliminary data.</text>
</comment>
<keyword evidence="2" id="KW-1185">Reference proteome</keyword>
<reference evidence="2" key="1">
    <citation type="submission" date="2017-05" db="EMBL/GenBank/DDBJ databases">
        <title>Physiological properties and genetic analysis related to exopolysaccharide production of fresh-water unicellular cyanobacterium Aphanothece sacrum, Suizenji Nori, that has been cultured as a food source in Japan.</title>
        <authorList>
            <person name="Kanesaki Y."/>
            <person name="Yoshikawa S."/>
            <person name="Ohki K."/>
        </authorList>
    </citation>
    <scope>NUCLEOTIDE SEQUENCE [LARGE SCALE GENOMIC DNA]</scope>
    <source>
        <strain evidence="2">FPU1</strain>
    </source>
</reference>
<dbReference type="SUPFAM" id="SSF88723">
    <property type="entry name" value="PIN domain-like"/>
    <property type="match status" value="1"/>
</dbReference>
<evidence type="ECO:0000313" key="1">
    <source>
        <dbReference type="EMBL" id="GBF82826.1"/>
    </source>
</evidence>
<evidence type="ECO:0000313" key="2">
    <source>
        <dbReference type="Proteomes" id="UP000287247"/>
    </source>
</evidence>
<gene>
    <name evidence="1" type="ORF">AsFPU1_4260</name>
</gene>
<dbReference type="Proteomes" id="UP000287247">
    <property type="component" value="Unassembled WGS sequence"/>
</dbReference>
<sequence length="66" mass="7368">MISIYYTWRPTSPDPGDDLVIDCGMNGNAIIITSNIRDFKRAKKALGLQVMTPTELGIKLVNNKEE</sequence>